<organism evidence="2 3">
    <name type="scientific">Thalassospira profundimaris</name>
    <dbReference type="NCBI Taxonomy" id="502049"/>
    <lineage>
        <taxon>Bacteria</taxon>
        <taxon>Pseudomonadati</taxon>
        <taxon>Pseudomonadota</taxon>
        <taxon>Alphaproteobacteria</taxon>
        <taxon>Rhodospirillales</taxon>
        <taxon>Thalassospiraceae</taxon>
        <taxon>Thalassospira</taxon>
    </lineage>
</organism>
<dbReference type="Proteomes" id="UP000253061">
    <property type="component" value="Unassembled WGS sequence"/>
</dbReference>
<name>A0A367V348_9PROT</name>
<accession>A0A367V348</accession>
<sequence length="336" mass="37099">MSIAVNPDKLSDINQVMGDVLIRHRSFKTGLARLDECMQSYTGYGEPVCMLLHGPSGVGKSTLAKAFLVDNQPVETPDRKLVPVLSAVIPVPATMKNMASELLDKLGDPLSDRGTLEQRTKRLRKLLRECGTKLIILDEFQHFIDRKSERVILDVSDWLKNLISNTSIPVALVGLPYSRNVLSANEQLMRRFSYQTELSPFAWDDKAERAEFTRILDAVDGKLAEILGGKSDLKGQAVRCHAATKGLISLLIKLIHGAAYEAAKCNASSITRQHLAKSFRERLVPDKAVLNPFLDSWDGQAIDPLPESRHMSVVGCIPSISATSRSQNVNEVLSAR</sequence>
<evidence type="ECO:0000313" key="2">
    <source>
        <dbReference type="EMBL" id="RCK18812.1"/>
    </source>
</evidence>
<feature type="domain" description="AAA+ ATPase" evidence="1">
    <location>
        <begin position="46"/>
        <end position="202"/>
    </location>
</feature>
<dbReference type="InterPro" id="IPR008868">
    <property type="entry name" value="TniB"/>
</dbReference>
<dbReference type="Pfam" id="PF05621">
    <property type="entry name" value="TniB"/>
    <property type="match status" value="1"/>
</dbReference>
<dbReference type="Gene3D" id="3.40.50.300">
    <property type="entry name" value="P-loop containing nucleotide triphosphate hydrolases"/>
    <property type="match status" value="1"/>
</dbReference>
<dbReference type="InterPro" id="IPR027417">
    <property type="entry name" value="P-loop_NTPase"/>
</dbReference>
<gene>
    <name evidence="2" type="ORF">TH6_20655</name>
</gene>
<protein>
    <recommendedName>
        <fullName evidence="1">AAA+ ATPase domain-containing protein</fullName>
    </recommendedName>
</protein>
<dbReference type="EMBL" id="JPWB01000017">
    <property type="protein sequence ID" value="RCK18812.1"/>
    <property type="molecule type" value="Genomic_DNA"/>
</dbReference>
<dbReference type="RefSeq" id="WP_062954315.1">
    <property type="nucleotide sequence ID" value="NZ_JPWB01000017.1"/>
</dbReference>
<evidence type="ECO:0000259" key="1">
    <source>
        <dbReference type="SMART" id="SM00382"/>
    </source>
</evidence>
<comment type="caution">
    <text evidence="2">The sequence shown here is derived from an EMBL/GenBank/DDBJ whole genome shotgun (WGS) entry which is preliminary data.</text>
</comment>
<reference evidence="2 3" key="1">
    <citation type="submission" date="2014-07" db="EMBL/GenBank/DDBJ databases">
        <title>Draft genome sequence of Thalassospira profundimaris R8-17.</title>
        <authorList>
            <person name="Lai Q."/>
            <person name="Shao Z."/>
        </authorList>
    </citation>
    <scope>NUCLEOTIDE SEQUENCE [LARGE SCALE GENOMIC DNA]</scope>
    <source>
        <strain evidence="2 3">R8-17</strain>
    </source>
</reference>
<dbReference type="SMART" id="SM00382">
    <property type="entry name" value="AAA"/>
    <property type="match status" value="1"/>
</dbReference>
<dbReference type="SUPFAM" id="SSF52540">
    <property type="entry name" value="P-loop containing nucleoside triphosphate hydrolases"/>
    <property type="match status" value="1"/>
</dbReference>
<proteinExistence type="predicted"/>
<dbReference type="InterPro" id="IPR003593">
    <property type="entry name" value="AAA+_ATPase"/>
</dbReference>
<evidence type="ECO:0000313" key="3">
    <source>
        <dbReference type="Proteomes" id="UP000253061"/>
    </source>
</evidence>
<dbReference type="AlphaFoldDB" id="A0A367V348"/>